<keyword evidence="2 5" id="KW-0812">Transmembrane</keyword>
<keyword evidence="3 5" id="KW-1133">Transmembrane helix</keyword>
<evidence type="ECO:0000256" key="4">
    <source>
        <dbReference type="ARBA" id="ARBA00023136"/>
    </source>
</evidence>
<dbReference type="GO" id="GO:0008168">
    <property type="term" value="F:methyltransferase activity"/>
    <property type="evidence" value="ECO:0007669"/>
    <property type="project" value="UniProtKB-KW"/>
</dbReference>
<feature type="transmembrane region" description="Helical" evidence="5">
    <location>
        <begin position="96"/>
        <end position="120"/>
    </location>
</feature>
<dbReference type="STRING" id="1618477.UR54_C0026G0005"/>
<sequence length="199" mass="23313">MKYEYGNWFFVIISIVVFLVFLKSAFKPRSKTDWRTYKMFSAFIVALFAEMYGFPLTIYLLTSWFGNKFFNIDFSHDSGHILNKILNLGGDPHFNWLHLVSNGLIVSGFIVISSAWEILYKAQKKGVLATTGVYKYVRHPQYIGFIMIIIGFLLQWPTLITLIMAPILIIRYFILAKQEEKEVEKKFGNIYLNYKKITF</sequence>
<keyword evidence="6" id="KW-0808">Transferase</keyword>
<dbReference type="Proteomes" id="UP000034688">
    <property type="component" value="Unassembled WGS sequence"/>
</dbReference>
<evidence type="ECO:0000256" key="5">
    <source>
        <dbReference type="SAM" id="Phobius"/>
    </source>
</evidence>
<evidence type="ECO:0000313" key="7">
    <source>
        <dbReference type="Proteomes" id="UP000034688"/>
    </source>
</evidence>
<dbReference type="InterPro" id="IPR007318">
    <property type="entry name" value="Phopholipid_MeTrfase"/>
</dbReference>
<dbReference type="Pfam" id="PF04191">
    <property type="entry name" value="PEMT"/>
    <property type="match status" value="1"/>
</dbReference>
<dbReference type="GO" id="GO:0032259">
    <property type="term" value="P:methylation"/>
    <property type="evidence" value="ECO:0007669"/>
    <property type="project" value="UniProtKB-KW"/>
</dbReference>
<dbReference type="GO" id="GO:0012505">
    <property type="term" value="C:endomembrane system"/>
    <property type="evidence" value="ECO:0007669"/>
    <property type="project" value="UniProtKB-SubCell"/>
</dbReference>
<dbReference type="Gene3D" id="1.20.120.1630">
    <property type="match status" value="1"/>
</dbReference>
<name>A0A0G0AS06_9BACT</name>
<proteinExistence type="predicted"/>
<keyword evidence="6" id="KW-0489">Methyltransferase</keyword>
<dbReference type="PANTHER" id="PTHR12714:SF9">
    <property type="entry name" value="PROTEIN-S-ISOPRENYLCYSTEINE O-METHYLTRANSFERASE"/>
    <property type="match status" value="1"/>
</dbReference>
<reference evidence="6 7" key="1">
    <citation type="journal article" date="2015" name="Nature">
        <title>rRNA introns, odd ribosomes, and small enigmatic genomes across a large radiation of phyla.</title>
        <authorList>
            <person name="Brown C.T."/>
            <person name="Hug L.A."/>
            <person name="Thomas B.C."/>
            <person name="Sharon I."/>
            <person name="Castelle C.J."/>
            <person name="Singh A."/>
            <person name="Wilkins M.J."/>
            <person name="Williams K.H."/>
            <person name="Banfield J.F."/>
        </authorList>
    </citation>
    <scope>NUCLEOTIDE SEQUENCE [LARGE SCALE GENOMIC DNA]</scope>
</reference>
<evidence type="ECO:0000256" key="2">
    <source>
        <dbReference type="ARBA" id="ARBA00022692"/>
    </source>
</evidence>
<gene>
    <name evidence="6" type="ORF">UR54_C0026G0005</name>
</gene>
<feature type="transmembrane region" description="Helical" evidence="5">
    <location>
        <begin position="6"/>
        <end position="26"/>
    </location>
</feature>
<comment type="caution">
    <text evidence="6">The sequence shown here is derived from an EMBL/GenBank/DDBJ whole genome shotgun (WGS) entry which is preliminary data.</text>
</comment>
<feature type="transmembrane region" description="Helical" evidence="5">
    <location>
        <begin position="38"/>
        <end position="61"/>
    </location>
</feature>
<comment type="subcellular location">
    <subcellularLocation>
        <location evidence="1">Endomembrane system</location>
        <topology evidence="1">Multi-pass membrane protein</topology>
    </subcellularLocation>
</comment>
<evidence type="ECO:0000313" key="6">
    <source>
        <dbReference type="EMBL" id="KKP59669.1"/>
    </source>
</evidence>
<keyword evidence="4 5" id="KW-0472">Membrane</keyword>
<evidence type="ECO:0000256" key="1">
    <source>
        <dbReference type="ARBA" id="ARBA00004127"/>
    </source>
</evidence>
<organism evidence="6 7">
    <name type="scientific">Candidatus Roizmanbacteria bacterium GW2011_GWA2_34_18</name>
    <dbReference type="NCBI Taxonomy" id="1618477"/>
    <lineage>
        <taxon>Bacteria</taxon>
        <taxon>Candidatus Roizmaniibacteriota</taxon>
    </lineage>
</organism>
<dbReference type="AlphaFoldDB" id="A0A0G0AS06"/>
<evidence type="ECO:0000256" key="3">
    <source>
        <dbReference type="ARBA" id="ARBA00022989"/>
    </source>
</evidence>
<dbReference type="PANTHER" id="PTHR12714">
    <property type="entry name" value="PROTEIN-S ISOPRENYLCYSTEINE O-METHYLTRANSFERASE"/>
    <property type="match status" value="1"/>
</dbReference>
<protein>
    <submittedName>
        <fullName evidence="6">Isoprenylcysteine carboxyl methyltransferase</fullName>
    </submittedName>
</protein>
<feature type="transmembrane region" description="Helical" evidence="5">
    <location>
        <begin position="141"/>
        <end position="174"/>
    </location>
</feature>
<accession>A0A0G0AS06</accession>
<dbReference type="EMBL" id="LBPP01000026">
    <property type="protein sequence ID" value="KKP59669.1"/>
    <property type="molecule type" value="Genomic_DNA"/>
</dbReference>